<organism evidence="2 3">
    <name type="scientific">Phaseolus angularis</name>
    <name type="common">Azuki bean</name>
    <name type="synonym">Vigna angularis</name>
    <dbReference type="NCBI Taxonomy" id="3914"/>
    <lineage>
        <taxon>Eukaryota</taxon>
        <taxon>Viridiplantae</taxon>
        <taxon>Streptophyta</taxon>
        <taxon>Embryophyta</taxon>
        <taxon>Tracheophyta</taxon>
        <taxon>Spermatophyta</taxon>
        <taxon>Magnoliopsida</taxon>
        <taxon>eudicotyledons</taxon>
        <taxon>Gunneridae</taxon>
        <taxon>Pentapetalae</taxon>
        <taxon>rosids</taxon>
        <taxon>fabids</taxon>
        <taxon>Fabales</taxon>
        <taxon>Fabaceae</taxon>
        <taxon>Papilionoideae</taxon>
        <taxon>50 kb inversion clade</taxon>
        <taxon>NPAAA clade</taxon>
        <taxon>indigoferoid/millettioid clade</taxon>
        <taxon>Phaseoleae</taxon>
        <taxon>Vigna</taxon>
    </lineage>
</organism>
<proteinExistence type="predicted"/>
<evidence type="ECO:0000313" key="3">
    <source>
        <dbReference type="Proteomes" id="UP000053144"/>
    </source>
</evidence>
<gene>
    <name evidence="2" type="ORF">LR48_Vigan10g201900</name>
</gene>
<name>A0A0L9VMK3_PHAAN</name>
<evidence type="ECO:0000313" key="2">
    <source>
        <dbReference type="EMBL" id="KOM56127.1"/>
    </source>
</evidence>
<evidence type="ECO:0000256" key="1">
    <source>
        <dbReference type="SAM" id="MobiDB-lite"/>
    </source>
</evidence>
<feature type="compositionally biased region" description="Acidic residues" evidence="1">
    <location>
        <begin position="95"/>
        <end position="124"/>
    </location>
</feature>
<protein>
    <submittedName>
        <fullName evidence="2">Uncharacterized protein</fullName>
    </submittedName>
</protein>
<dbReference type="EMBL" id="CM003380">
    <property type="protein sequence ID" value="KOM56127.1"/>
    <property type="molecule type" value="Genomic_DNA"/>
</dbReference>
<dbReference type="Proteomes" id="UP000053144">
    <property type="component" value="Chromosome 10"/>
</dbReference>
<reference evidence="3" key="1">
    <citation type="journal article" date="2015" name="Proc. Natl. Acad. Sci. U.S.A.">
        <title>Genome sequencing of adzuki bean (Vigna angularis) provides insight into high starch and low fat accumulation and domestication.</title>
        <authorList>
            <person name="Yang K."/>
            <person name="Tian Z."/>
            <person name="Chen C."/>
            <person name="Luo L."/>
            <person name="Zhao B."/>
            <person name="Wang Z."/>
            <person name="Yu L."/>
            <person name="Li Y."/>
            <person name="Sun Y."/>
            <person name="Li W."/>
            <person name="Chen Y."/>
            <person name="Li Y."/>
            <person name="Zhang Y."/>
            <person name="Ai D."/>
            <person name="Zhao J."/>
            <person name="Shang C."/>
            <person name="Ma Y."/>
            <person name="Wu B."/>
            <person name="Wang M."/>
            <person name="Gao L."/>
            <person name="Sun D."/>
            <person name="Zhang P."/>
            <person name="Guo F."/>
            <person name="Wang W."/>
            <person name="Li Y."/>
            <person name="Wang J."/>
            <person name="Varshney R.K."/>
            <person name="Wang J."/>
            <person name="Ling H.Q."/>
            <person name="Wan P."/>
        </authorList>
    </citation>
    <scope>NUCLEOTIDE SEQUENCE</scope>
    <source>
        <strain evidence="3">cv. Jingnong 6</strain>
    </source>
</reference>
<feature type="region of interest" description="Disordered" evidence="1">
    <location>
        <begin position="59"/>
        <end position="131"/>
    </location>
</feature>
<sequence length="131" mass="15180">MLKVTRLESASLPYAVFISKVLLHFQVNCVEESCETYNKRNIIDIIVLHHMNLRHGPDGWLFKDENQDEEEAPNGSSAASFRPKSEFEKYMEIQSLDDDDSDENEEDDANDDEEESIHDESDDDILLRDMI</sequence>
<dbReference type="AlphaFoldDB" id="A0A0L9VMK3"/>
<accession>A0A0L9VMK3</accession>
<dbReference type="Gramene" id="KOM56127">
    <property type="protein sequence ID" value="KOM56127"/>
    <property type="gene ID" value="LR48_Vigan10g201900"/>
</dbReference>